<dbReference type="CDD" id="cd19756">
    <property type="entry name" value="Bbox2"/>
    <property type="match status" value="1"/>
</dbReference>
<dbReference type="EMBL" id="CAJHNH020003954">
    <property type="protein sequence ID" value="CAG5130308.1"/>
    <property type="molecule type" value="Genomic_DNA"/>
</dbReference>
<keyword evidence="1" id="KW-0479">Metal-binding</keyword>
<keyword evidence="1" id="KW-0862">Zinc</keyword>
<protein>
    <recommendedName>
        <fullName evidence="2">B box-type domain-containing protein</fullName>
    </recommendedName>
</protein>
<dbReference type="AlphaFoldDB" id="A0A8S3ZQW8"/>
<sequence>MVKSMVEVYQSKQVAYAPHVRHPCPKHMDKEEELYCFDCSTTVCHLCAVISHRACRKIGTVTEAAQQRRETWQGYLKQIPGLINDALESDNLKERYWKEINNNKAGVEKAIKEAAKKMHNIVTVEEAQLLRQVQGNYDNLRNKAMTFNEQMKKLKSFEMNVSSKLSSSSDFDLLVDKDASLAIDSYSQQNQAANRDYRRSCETLASVRWSFHPQNVCRVTLGRVAFSGK</sequence>
<evidence type="ECO:0000256" key="1">
    <source>
        <dbReference type="PROSITE-ProRule" id="PRU00024"/>
    </source>
</evidence>
<organism evidence="3 4">
    <name type="scientific">Candidula unifasciata</name>
    <dbReference type="NCBI Taxonomy" id="100452"/>
    <lineage>
        <taxon>Eukaryota</taxon>
        <taxon>Metazoa</taxon>
        <taxon>Spiralia</taxon>
        <taxon>Lophotrochozoa</taxon>
        <taxon>Mollusca</taxon>
        <taxon>Gastropoda</taxon>
        <taxon>Heterobranchia</taxon>
        <taxon>Euthyneura</taxon>
        <taxon>Panpulmonata</taxon>
        <taxon>Eupulmonata</taxon>
        <taxon>Stylommatophora</taxon>
        <taxon>Helicina</taxon>
        <taxon>Helicoidea</taxon>
        <taxon>Geomitridae</taxon>
        <taxon>Candidula</taxon>
    </lineage>
</organism>
<name>A0A8S3ZQW8_9EUPU</name>
<reference evidence="3" key="1">
    <citation type="submission" date="2021-04" db="EMBL/GenBank/DDBJ databases">
        <authorList>
            <consortium name="Molecular Ecology Group"/>
        </authorList>
    </citation>
    <scope>NUCLEOTIDE SEQUENCE</scope>
</reference>
<evidence type="ECO:0000313" key="3">
    <source>
        <dbReference type="EMBL" id="CAG5130308.1"/>
    </source>
</evidence>
<dbReference type="GO" id="GO:0008270">
    <property type="term" value="F:zinc ion binding"/>
    <property type="evidence" value="ECO:0007669"/>
    <property type="project" value="UniProtKB-KW"/>
</dbReference>
<gene>
    <name evidence="3" type="ORF">CUNI_LOCUS15866</name>
</gene>
<dbReference type="Gene3D" id="3.30.160.60">
    <property type="entry name" value="Classic Zinc Finger"/>
    <property type="match status" value="1"/>
</dbReference>
<dbReference type="InterPro" id="IPR047153">
    <property type="entry name" value="TRIM45/56/19-like"/>
</dbReference>
<keyword evidence="4" id="KW-1185">Reference proteome</keyword>
<dbReference type="PROSITE" id="PS50119">
    <property type="entry name" value="ZF_BBOX"/>
    <property type="match status" value="1"/>
</dbReference>
<dbReference type="Pfam" id="PF00643">
    <property type="entry name" value="zf-B_box"/>
    <property type="match status" value="1"/>
</dbReference>
<dbReference type="InterPro" id="IPR000315">
    <property type="entry name" value="Znf_B-box"/>
</dbReference>
<keyword evidence="1" id="KW-0863">Zinc-finger</keyword>
<dbReference type="PANTHER" id="PTHR25462">
    <property type="entry name" value="BONUS, ISOFORM C-RELATED"/>
    <property type="match status" value="1"/>
</dbReference>
<proteinExistence type="predicted"/>
<accession>A0A8S3ZQW8</accession>
<dbReference type="SUPFAM" id="SSF57845">
    <property type="entry name" value="B-box zinc-binding domain"/>
    <property type="match status" value="1"/>
</dbReference>
<comment type="caution">
    <text evidence="3">The sequence shown here is derived from an EMBL/GenBank/DDBJ whole genome shotgun (WGS) entry which is preliminary data.</text>
</comment>
<dbReference type="PANTHER" id="PTHR25462:SF296">
    <property type="entry name" value="MEIOTIC P26, ISOFORM F"/>
    <property type="match status" value="1"/>
</dbReference>
<dbReference type="Proteomes" id="UP000678393">
    <property type="component" value="Unassembled WGS sequence"/>
</dbReference>
<evidence type="ECO:0000313" key="4">
    <source>
        <dbReference type="Proteomes" id="UP000678393"/>
    </source>
</evidence>
<feature type="domain" description="B box-type" evidence="2">
    <location>
        <begin position="24"/>
        <end position="63"/>
    </location>
</feature>
<evidence type="ECO:0000259" key="2">
    <source>
        <dbReference type="PROSITE" id="PS50119"/>
    </source>
</evidence>